<dbReference type="OrthoDB" id="9757546at2"/>
<dbReference type="InterPro" id="IPR009056">
    <property type="entry name" value="Cyt_c-like_dom"/>
</dbReference>
<dbReference type="EMBL" id="FOFS01000006">
    <property type="protein sequence ID" value="SEQ41626.1"/>
    <property type="molecule type" value="Genomic_DNA"/>
</dbReference>
<dbReference type="PANTHER" id="PTHR35008:SF9">
    <property type="entry name" value="CYTOCHROME C DOMAIN-CONTAINING PROTEIN"/>
    <property type="match status" value="1"/>
</dbReference>
<evidence type="ECO:0000256" key="1">
    <source>
        <dbReference type="ARBA" id="ARBA00022617"/>
    </source>
</evidence>
<dbReference type="SUPFAM" id="SSF46626">
    <property type="entry name" value="Cytochrome c"/>
    <property type="match status" value="1"/>
</dbReference>
<evidence type="ECO:0000313" key="8">
    <source>
        <dbReference type="Proteomes" id="UP000199233"/>
    </source>
</evidence>
<organism evidence="7 8">
    <name type="scientific">Solimonas aquatica</name>
    <dbReference type="NCBI Taxonomy" id="489703"/>
    <lineage>
        <taxon>Bacteria</taxon>
        <taxon>Pseudomonadati</taxon>
        <taxon>Pseudomonadota</taxon>
        <taxon>Gammaproteobacteria</taxon>
        <taxon>Nevskiales</taxon>
        <taxon>Nevskiaceae</taxon>
        <taxon>Solimonas</taxon>
    </lineage>
</organism>
<evidence type="ECO:0000313" key="7">
    <source>
        <dbReference type="EMBL" id="SEQ41626.1"/>
    </source>
</evidence>
<evidence type="ECO:0000256" key="3">
    <source>
        <dbReference type="ARBA" id="ARBA00023004"/>
    </source>
</evidence>
<gene>
    <name evidence="7" type="ORF">SAMN04488038_106107</name>
</gene>
<dbReference type="Proteomes" id="UP000199233">
    <property type="component" value="Unassembled WGS sequence"/>
</dbReference>
<dbReference type="PROSITE" id="PS51007">
    <property type="entry name" value="CYTC"/>
    <property type="match status" value="1"/>
</dbReference>
<protein>
    <submittedName>
        <fullName evidence="7">Cytochrome c, mono-and diheme variants</fullName>
    </submittedName>
</protein>
<evidence type="ECO:0000259" key="6">
    <source>
        <dbReference type="PROSITE" id="PS51007"/>
    </source>
</evidence>
<dbReference type="Pfam" id="PF13442">
    <property type="entry name" value="Cytochrome_CBB3"/>
    <property type="match status" value="1"/>
</dbReference>
<accession>A0A1H9FUT4</accession>
<sequence length="139" mass="14757">MLKFNKHHAPWLAAALLAVVSLGAQAQADLRSGTIFSSGMKFEEKDGESLYRGICQGCHMPDAKGAQGAGAYPALADDPRLAAKAYPAIMVLKGSRAMPSFAMGLDDAQVAAVVNYVRSHFGNSYRDTLSAAEVKALRK</sequence>
<feature type="domain" description="Cytochrome c" evidence="6">
    <location>
        <begin position="42"/>
        <end position="121"/>
    </location>
</feature>
<dbReference type="AlphaFoldDB" id="A0A1H9FUT4"/>
<evidence type="ECO:0000256" key="2">
    <source>
        <dbReference type="ARBA" id="ARBA00022723"/>
    </source>
</evidence>
<name>A0A1H9FUT4_9GAMM</name>
<keyword evidence="3 4" id="KW-0408">Iron</keyword>
<dbReference type="PANTHER" id="PTHR35008">
    <property type="entry name" value="BLL4482 PROTEIN-RELATED"/>
    <property type="match status" value="1"/>
</dbReference>
<dbReference type="GO" id="GO:0020037">
    <property type="term" value="F:heme binding"/>
    <property type="evidence" value="ECO:0007669"/>
    <property type="project" value="InterPro"/>
</dbReference>
<feature type="signal peptide" evidence="5">
    <location>
        <begin position="1"/>
        <end position="26"/>
    </location>
</feature>
<feature type="chain" id="PRO_5011514458" evidence="5">
    <location>
        <begin position="27"/>
        <end position="139"/>
    </location>
</feature>
<keyword evidence="2 4" id="KW-0479">Metal-binding</keyword>
<evidence type="ECO:0000256" key="4">
    <source>
        <dbReference type="PROSITE-ProRule" id="PRU00433"/>
    </source>
</evidence>
<dbReference type="Gene3D" id="1.10.760.10">
    <property type="entry name" value="Cytochrome c-like domain"/>
    <property type="match status" value="1"/>
</dbReference>
<dbReference type="InterPro" id="IPR036909">
    <property type="entry name" value="Cyt_c-like_dom_sf"/>
</dbReference>
<dbReference type="GO" id="GO:0046872">
    <property type="term" value="F:metal ion binding"/>
    <property type="evidence" value="ECO:0007669"/>
    <property type="project" value="UniProtKB-KW"/>
</dbReference>
<evidence type="ECO:0000256" key="5">
    <source>
        <dbReference type="SAM" id="SignalP"/>
    </source>
</evidence>
<proteinExistence type="predicted"/>
<dbReference type="STRING" id="489703.SAMN04488038_106107"/>
<keyword evidence="5" id="KW-0732">Signal</keyword>
<keyword evidence="1 4" id="KW-0349">Heme</keyword>
<dbReference type="GO" id="GO:0009055">
    <property type="term" value="F:electron transfer activity"/>
    <property type="evidence" value="ECO:0007669"/>
    <property type="project" value="InterPro"/>
</dbReference>
<reference evidence="7 8" key="1">
    <citation type="submission" date="2016-10" db="EMBL/GenBank/DDBJ databases">
        <authorList>
            <person name="de Groot N.N."/>
        </authorList>
    </citation>
    <scope>NUCLEOTIDE SEQUENCE [LARGE SCALE GENOMIC DNA]</scope>
    <source>
        <strain evidence="7 8">DSM 25927</strain>
    </source>
</reference>
<dbReference type="RefSeq" id="WP_093284860.1">
    <property type="nucleotide sequence ID" value="NZ_FOFS01000006.1"/>
</dbReference>
<dbReference type="InterPro" id="IPR051459">
    <property type="entry name" value="Cytochrome_c-type_DH"/>
</dbReference>
<keyword evidence="8" id="KW-1185">Reference proteome</keyword>